<accession>K6XXX2</accession>
<evidence type="ECO:0008006" key="3">
    <source>
        <dbReference type="Google" id="ProtNLM"/>
    </source>
</evidence>
<dbReference type="AlphaFoldDB" id="K6XXX2"/>
<dbReference type="STRING" id="1127673.GLIP_3895"/>
<organism evidence="1 2">
    <name type="scientific">Aliiglaciecola lipolytica E3</name>
    <dbReference type="NCBI Taxonomy" id="1127673"/>
    <lineage>
        <taxon>Bacteria</taxon>
        <taxon>Pseudomonadati</taxon>
        <taxon>Pseudomonadota</taxon>
        <taxon>Gammaproteobacteria</taxon>
        <taxon>Alteromonadales</taxon>
        <taxon>Alteromonadaceae</taxon>
        <taxon>Aliiglaciecola</taxon>
    </lineage>
</organism>
<dbReference type="InterPro" id="IPR023159">
    <property type="entry name" value="SO1590-like_sf"/>
</dbReference>
<keyword evidence="2" id="KW-1185">Reference proteome</keyword>
<reference evidence="1 2" key="1">
    <citation type="journal article" date="2017" name="Antonie Van Leeuwenhoek">
        <title>Rhizobium rhizosphaerae sp. nov., a novel species isolated from rice rhizosphere.</title>
        <authorList>
            <person name="Zhao J.J."/>
            <person name="Zhang J."/>
            <person name="Zhang R.J."/>
            <person name="Zhang C.W."/>
            <person name="Yin H.Q."/>
            <person name="Zhang X.X."/>
        </authorList>
    </citation>
    <scope>NUCLEOTIDE SEQUENCE [LARGE SCALE GENOMIC DNA]</scope>
    <source>
        <strain evidence="1 2">E3</strain>
    </source>
</reference>
<evidence type="ECO:0000313" key="1">
    <source>
        <dbReference type="EMBL" id="GAC16506.1"/>
    </source>
</evidence>
<comment type="caution">
    <text evidence="1">The sequence shown here is derived from an EMBL/GenBank/DDBJ whole genome shotgun (WGS) entry which is preliminary data.</text>
</comment>
<dbReference type="eggNOG" id="ENOG5031U6H">
    <property type="taxonomic scope" value="Bacteria"/>
</dbReference>
<evidence type="ECO:0000313" key="2">
    <source>
        <dbReference type="Proteomes" id="UP000006334"/>
    </source>
</evidence>
<dbReference type="EMBL" id="BAEN01000076">
    <property type="protein sequence ID" value="GAC16506.1"/>
    <property type="molecule type" value="Genomic_DNA"/>
</dbReference>
<dbReference type="Pfam" id="PF11528">
    <property type="entry name" value="DUF3224"/>
    <property type="match status" value="1"/>
</dbReference>
<sequence>MHNLKTILIFALFCIIGLIAIPYAQVVYSGDVSLKMKHIKGEFDVAMESQTDDEFAVGRMTLDKTYHGDLHGFSKGQMLSHVTNVKGSAGYVAMESFNGSLDGKKGGFVLMHQGIMDKGAQSLEISVIPDSGSDELTGISGKMSIEIVDGKHFYLFDYTLP</sequence>
<dbReference type="InterPro" id="IPR021607">
    <property type="entry name" value="DUF3224"/>
</dbReference>
<dbReference type="Proteomes" id="UP000006334">
    <property type="component" value="Unassembled WGS sequence"/>
</dbReference>
<gene>
    <name evidence="1" type="ORF">GLIP_3895</name>
</gene>
<name>K6XXX2_9ALTE</name>
<dbReference type="Gene3D" id="2.40.350.10">
    <property type="entry name" value="SO1590-like"/>
    <property type="match status" value="1"/>
</dbReference>
<proteinExistence type="predicted"/>
<dbReference type="SUPFAM" id="SSF159238">
    <property type="entry name" value="SO1590-like"/>
    <property type="match status" value="1"/>
</dbReference>
<protein>
    <recommendedName>
        <fullName evidence="3">DUF3224 domain-containing protein</fullName>
    </recommendedName>
</protein>